<dbReference type="InterPro" id="IPR001509">
    <property type="entry name" value="Epimerase_deHydtase"/>
</dbReference>
<name>A0A2P8C6I2_9BACT</name>
<dbReference type="EMBL" id="PYGC01000014">
    <property type="protein sequence ID" value="PSK80582.1"/>
    <property type="molecule type" value="Genomic_DNA"/>
</dbReference>
<dbReference type="PANTHER" id="PTHR48079:SF6">
    <property type="entry name" value="NAD(P)-BINDING DOMAIN-CONTAINING PROTEIN-RELATED"/>
    <property type="match status" value="1"/>
</dbReference>
<protein>
    <submittedName>
        <fullName evidence="2">Dihydroflavonol-4-reductase</fullName>
    </submittedName>
    <submittedName>
        <fullName evidence="3">Nucleoside-diphosphate-sugar epimerase</fullName>
    </submittedName>
</protein>
<dbReference type="AlphaFoldDB" id="A0A2P8C6I2"/>
<dbReference type="PANTHER" id="PTHR48079">
    <property type="entry name" value="PROTEIN YEEZ"/>
    <property type="match status" value="1"/>
</dbReference>
<evidence type="ECO:0000313" key="5">
    <source>
        <dbReference type="Proteomes" id="UP000396862"/>
    </source>
</evidence>
<keyword evidence="5" id="KW-1185">Reference proteome</keyword>
<dbReference type="OrthoDB" id="1490291at2"/>
<gene>
    <name evidence="2" type="primary">hpnA</name>
    <name evidence="3" type="ORF">CLV93_11419</name>
    <name evidence="2" type="ORF">JCM18694_23700</name>
</gene>
<evidence type="ECO:0000313" key="4">
    <source>
        <dbReference type="Proteomes" id="UP000240621"/>
    </source>
</evidence>
<dbReference type="Pfam" id="PF01370">
    <property type="entry name" value="Epimerase"/>
    <property type="match status" value="1"/>
</dbReference>
<reference evidence="3 4" key="1">
    <citation type="submission" date="2018-03" db="EMBL/GenBank/DDBJ databases">
        <title>Genomic Encyclopedia of Archaeal and Bacterial Type Strains, Phase II (KMG-II): from individual species to whole genera.</title>
        <authorList>
            <person name="Goeker M."/>
        </authorList>
    </citation>
    <scope>NUCLEOTIDE SEQUENCE [LARGE SCALE GENOMIC DNA]</scope>
    <source>
        <strain evidence="3 4">DSM 27267</strain>
    </source>
</reference>
<dbReference type="SUPFAM" id="SSF51735">
    <property type="entry name" value="NAD(P)-binding Rossmann-fold domains"/>
    <property type="match status" value="1"/>
</dbReference>
<evidence type="ECO:0000313" key="2">
    <source>
        <dbReference type="EMBL" id="GET22124.1"/>
    </source>
</evidence>
<organism evidence="3 4">
    <name type="scientific">Prolixibacter denitrificans</name>
    <dbReference type="NCBI Taxonomy" id="1541063"/>
    <lineage>
        <taxon>Bacteria</taxon>
        <taxon>Pseudomonadati</taxon>
        <taxon>Bacteroidota</taxon>
        <taxon>Bacteroidia</taxon>
        <taxon>Marinilabiliales</taxon>
        <taxon>Prolixibacteraceae</taxon>
        <taxon>Prolixibacter</taxon>
    </lineage>
</organism>
<reference evidence="2 5" key="2">
    <citation type="submission" date="2019-10" db="EMBL/GenBank/DDBJ databases">
        <title>Prolixibacter strains distinguished by the presence of nitrate reductase genes were adept at nitrate-dependent anaerobic corrosion of metallic iron and carbon steel.</title>
        <authorList>
            <person name="Iino T."/>
            <person name="Shono N."/>
            <person name="Ito K."/>
            <person name="Nakamura R."/>
            <person name="Sueoka K."/>
            <person name="Harayama S."/>
            <person name="Ohkuma M."/>
        </authorList>
    </citation>
    <scope>NUCLEOTIDE SEQUENCE [LARGE SCALE GENOMIC DNA]</scope>
    <source>
        <strain evidence="2 5">MIC1-1</strain>
    </source>
</reference>
<dbReference type="Proteomes" id="UP000396862">
    <property type="component" value="Unassembled WGS sequence"/>
</dbReference>
<dbReference type="EMBL" id="BLAU01000001">
    <property type="protein sequence ID" value="GET22124.1"/>
    <property type="molecule type" value="Genomic_DNA"/>
</dbReference>
<proteinExistence type="predicted"/>
<dbReference type="InterPro" id="IPR036291">
    <property type="entry name" value="NAD(P)-bd_dom_sf"/>
</dbReference>
<sequence length="326" mass="36422">MPTILVTGANGLLATHIIIELLENGYHVKGLLRDRRKFQYPAHPNLELIENDITDFSSVKNALAGCESVIHVAALTAQNFLRYDAYEKVNVQASEELVKLAIDAKIKRFVYVSSANAFGYGSKENPGNETTPMKAPFTSSFYARSKQQAQMRVLAYREQMEVVVVNPTFMLGAYDGKPSSGQIIFMGYNKPVIFYPPGGKNFVHVADVAKGTVLALENGIAGEAYLMANENLSYREFFRQLAEVTGRNPLLIPIPKFILIAAGYMGDLLRFVNYPVSFSSVNMRSLCVHNYYSNEKASKQLGMTFRPVKQAIEEAVQWFRSKDMLS</sequence>
<evidence type="ECO:0000259" key="1">
    <source>
        <dbReference type="Pfam" id="PF01370"/>
    </source>
</evidence>
<dbReference type="Proteomes" id="UP000240621">
    <property type="component" value="Unassembled WGS sequence"/>
</dbReference>
<accession>A0A2P8C6I2</accession>
<feature type="domain" description="NAD-dependent epimerase/dehydratase" evidence="1">
    <location>
        <begin position="4"/>
        <end position="226"/>
    </location>
</feature>
<dbReference type="Gene3D" id="3.40.50.720">
    <property type="entry name" value="NAD(P)-binding Rossmann-like Domain"/>
    <property type="match status" value="1"/>
</dbReference>
<dbReference type="InterPro" id="IPR051783">
    <property type="entry name" value="NAD(P)-dependent_oxidoreduct"/>
</dbReference>
<dbReference type="GO" id="GO:0005737">
    <property type="term" value="C:cytoplasm"/>
    <property type="evidence" value="ECO:0007669"/>
    <property type="project" value="TreeGrafter"/>
</dbReference>
<dbReference type="GO" id="GO:0004029">
    <property type="term" value="F:aldehyde dehydrogenase (NAD+) activity"/>
    <property type="evidence" value="ECO:0007669"/>
    <property type="project" value="TreeGrafter"/>
</dbReference>
<dbReference type="RefSeq" id="WP_106543696.1">
    <property type="nucleotide sequence ID" value="NZ_BLAU01000001.1"/>
</dbReference>
<evidence type="ECO:0000313" key="3">
    <source>
        <dbReference type="EMBL" id="PSK80582.1"/>
    </source>
</evidence>
<comment type="caution">
    <text evidence="3">The sequence shown here is derived from an EMBL/GenBank/DDBJ whole genome shotgun (WGS) entry which is preliminary data.</text>
</comment>